<dbReference type="Pfam" id="PF03797">
    <property type="entry name" value="Autotransporter"/>
    <property type="match status" value="1"/>
</dbReference>
<comment type="caution">
    <text evidence="2">The sequence shown here is derived from an EMBL/GenBank/DDBJ whole genome shotgun (WGS) entry which is preliminary data.</text>
</comment>
<evidence type="ECO:0000313" key="2">
    <source>
        <dbReference type="EMBL" id="RAI41959.1"/>
    </source>
</evidence>
<accession>A0A327KSZ7</accession>
<dbReference type="Proteomes" id="UP000249130">
    <property type="component" value="Unassembled WGS sequence"/>
</dbReference>
<gene>
    <name evidence="2" type="ORF">CH341_20575</name>
</gene>
<dbReference type="InterPro" id="IPR036709">
    <property type="entry name" value="Autotransporte_beta_dom_sf"/>
</dbReference>
<dbReference type="InterPro" id="IPR006315">
    <property type="entry name" value="OM_autotransptr_brl_dom"/>
</dbReference>
<protein>
    <recommendedName>
        <fullName evidence="1">Autotransporter domain-containing protein</fullName>
    </recommendedName>
</protein>
<dbReference type="AlphaFoldDB" id="A0A327KSZ7"/>
<proteinExistence type="predicted"/>
<dbReference type="SMART" id="SM00869">
    <property type="entry name" value="Autotransporter"/>
    <property type="match status" value="1"/>
</dbReference>
<feature type="domain" description="Autotransporter" evidence="1">
    <location>
        <begin position="25"/>
        <end position="306"/>
    </location>
</feature>
<dbReference type="SUPFAM" id="SSF103515">
    <property type="entry name" value="Autotransporter"/>
    <property type="match status" value="1"/>
</dbReference>
<name>A0A327KSZ7_9BRAD</name>
<keyword evidence="3" id="KW-1185">Reference proteome</keyword>
<dbReference type="NCBIfam" id="TIGR01414">
    <property type="entry name" value="autotrans_barl"/>
    <property type="match status" value="1"/>
</dbReference>
<dbReference type="PROSITE" id="PS51208">
    <property type="entry name" value="AUTOTRANSPORTER"/>
    <property type="match status" value="1"/>
</dbReference>
<dbReference type="EMBL" id="NPEX01000170">
    <property type="protein sequence ID" value="RAI41959.1"/>
    <property type="molecule type" value="Genomic_DNA"/>
</dbReference>
<dbReference type="OrthoDB" id="7195851at2"/>
<dbReference type="Gene3D" id="2.40.128.130">
    <property type="entry name" value="Autotransporter beta-domain"/>
    <property type="match status" value="1"/>
</dbReference>
<dbReference type="GO" id="GO:0019867">
    <property type="term" value="C:outer membrane"/>
    <property type="evidence" value="ECO:0007669"/>
    <property type="project" value="InterPro"/>
</dbReference>
<dbReference type="InterPro" id="IPR005546">
    <property type="entry name" value="Autotransporte_beta"/>
</dbReference>
<sequence length="306" mass="31789">MPSEAARAYARAMPGLYTKAPPAQADAPRWTVWGAAYGGRSTVDGNAAVGSHDLDSRAWGIAAGADYRLSTGTLLGFALAGGETKWATGGLGSGSSDVFQAGLYGSHRYGPGFVSAALAYAWHDATTTRSVTIAGPETLEGRFHPQVFAARLETGWRFGGPTLGFTPYAAGQVQALRMPGFSETATFGAGNFALSYADETVTVPRSELGAWADTRFLTGSGELILRGRAAWAHDFKTDRSLTPTFQALPGGSFVVTGATADADLALVSAAAEWRIGPGMAVIAKVDGELGETSRTLAGTGTLRVTW</sequence>
<evidence type="ECO:0000313" key="3">
    <source>
        <dbReference type="Proteomes" id="UP000249130"/>
    </source>
</evidence>
<reference evidence="2 3" key="1">
    <citation type="submission" date="2017-07" db="EMBL/GenBank/DDBJ databases">
        <title>Draft Genome Sequences of Select Purple Nonsulfur Bacteria.</title>
        <authorList>
            <person name="Lasarre B."/>
            <person name="Mckinlay J.B."/>
        </authorList>
    </citation>
    <scope>NUCLEOTIDE SEQUENCE [LARGE SCALE GENOMIC DNA]</scope>
    <source>
        <strain evidence="2 3">DSM 5909</strain>
    </source>
</reference>
<evidence type="ECO:0000259" key="1">
    <source>
        <dbReference type="PROSITE" id="PS51208"/>
    </source>
</evidence>
<organism evidence="2 3">
    <name type="scientific">Rhodoplanes roseus</name>
    <dbReference type="NCBI Taxonomy" id="29409"/>
    <lineage>
        <taxon>Bacteria</taxon>
        <taxon>Pseudomonadati</taxon>
        <taxon>Pseudomonadota</taxon>
        <taxon>Alphaproteobacteria</taxon>
        <taxon>Hyphomicrobiales</taxon>
        <taxon>Nitrobacteraceae</taxon>
        <taxon>Rhodoplanes</taxon>
    </lineage>
</organism>